<gene>
    <name evidence="3" type="primary">atzF</name>
    <name evidence="3" type="ORF">CLH62_06375</name>
</gene>
<name>A0A2G1VKB1_9GAMM</name>
<feature type="domain" description="Amidase" evidence="1">
    <location>
        <begin position="52"/>
        <end position="444"/>
    </location>
</feature>
<proteinExistence type="predicted"/>
<dbReference type="RefSeq" id="WP_099617263.1">
    <property type="nucleotide sequence ID" value="NZ_KZ319339.1"/>
</dbReference>
<dbReference type="InterPro" id="IPR036928">
    <property type="entry name" value="AS_sf"/>
</dbReference>
<dbReference type="InterPro" id="IPR000120">
    <property type="entry name" value="Amidase"/>
</dbReference>
<keyword evidence="4" id="KW-1185">Reference proteome</keyword>
<keyword evidence="3" id="KW-0378">Hydrolase</keyword>
<evidence type="ECO:0000313" key="4">
    <source>
        <dbReference type="Proteomes" id="UP000229044"/>
    </source>
</evidence>
<dbReference type="Pfam" id="PF21986">
    <property type="entry name" value="AH_C"/>
    <property type="match status" value="1"/>
</dbReference>
<evidence type="ECO:0000259" key="2">
    <source>
        <dbReference type="Pfam" id="PF21986"/>
    </source>
</evidence>
<dbReference type="Gene3D" id="3.90.1300.10">
    <property type="entry name" value="Amidase signature (AS) domain"/>
    <property type="match status" value="1"/>
</dbReference>
<evidence type="ECO:0000313" key="3">
    <source>
        <dbReference type="EMBL" id="PHQ27195.1"/>
    </source>
</evidence>
<dbReference type="Gene3D" id="3.10.490.10">
    <property type="entry name" value="Gamma-glutamyl cyclotransferase-like"/>
    <property type="match status" value="1"/>
</dbReference>
<dbReference type="SUPFAM" id="SSF75304">
    <property type="entry name" value="Amidase signature (AS) enzymes"/>
    <property type="match status" value="1"/>
</dbReference>
<reference evidence="3 4" key="1">
    <citation type="submission" date="2017-09" db="EMBL/GenBank/DDBJ databases">
        <title>The draft genome sequences of Marinobacter guineae M3B.</title>
        <authorList>
            <person name="Cao J."/>
        </authorList>
    </citation>
    <scope>NUCLEOTIDE SEQUENCE [LARGE SCALE GENOMIC DNA]</scope>
    <source>
        <strain evidence="3 4">M3B</strain>
    </source>
</reference>
<protein>
    <submittedName>
        <fullName evidence="3">Allophanate hydrolase</fullName>
    </submittedName>
</protein>
<dbReference type="InterPro" id="IPR053844">
    <property type="entry name" value="AH_C"/>
</dbReference>
<sequence length="617" mass="64817">MPSTLGWTIKDWQNAYKEGATPESMLGELITGLDTTDVAWISLLDGDGLASALAELAQTLEAAGGDRGALPLYGIPFAAKDNMDAKGFETTAACPAFGYTPEEDATNIARLKAAGAVIIGKTNLDQFATGLVGTRSPYGAVPNSFKPEVVSGGSSSGSASVVARGLVPFSLGTDTAGSGRVPAGLNNLVGLKPTKGLFSIKGVVPACRSLDCVSIFALTVNDAGLLADAMAGFDAGDAFSRKAPYALPLDGPAIRRPGPIKRLAIPEHPQWFGDQQAEAAWNTAISQWRQQDVELVPLDFSPMLELAALLYEGPWVAERHAAVESFMASHGSAMNPVVKGIIDNAGKFSATDTFNAQYRKEELLRQIDELLADVDALLVPTAPTAPTIEAVNNDPVTLNSQLGTYTNFVNLADFSALAIPAGFRDDGLPFGITLISGAWKDTELQHLACQWLNAHPTPLGATDKPRPDETPGAEVSTPTIQVAVVGAHLSGMPLNTQLTERFSTLLEQTTTSANYRLYALPNTTPPKPGLKRVAAGKGQAIIVEVWEMPASAFGSFVDLIPAPLGIGNVELADGRWVNGFICEGYGFDGARDVTGFGGWRAYITSLKSGNSGKSGKA</sequence>
<dbReference type="InterPro" id="IPR023631">
    <property type="entry name" value="Amidase_dom"/>
</dbReference>
<dbReference type="PANTHER" id="PTHR11895:SF169">
    <property type="entry name" value="GLUTAMYL-TRNA(GLN) AMIDOTRANSFERASE"/>
    <property type="match status" value="1"/>
</dbReference>
<feature type="domain" description="Allophanate hydrolase C-terminal" evidence="2">
    <location>
        <begin position="480"/>
        <end position="603"/>
    </location>
</feature>
<dbReference type="EMBL" id="NTFI01000001">
    <property type="protein sequence ID" value="PHQ27195.1"/>
    <property type="molecule type" value="Genomic_DNA"/>
</dbReference>
<evidence type="ECO:0000259" key="1">
    <source>
        <dbReference type="Pfam" id="PF01425"/>
    </source>
</evidence>
<dbReference type="InterPro" id="IPR014085">
    <property type="entry name" value="Allophanate_hydrolase"/>
</dbReference>
<dbReference type="Gene3D" id="1.20.58.1700">
    <property type="match status" value="1"/>
</dbReference>
<dbReference type="NCBIfam" id="NF006043">
    <property type="entry name" value="PRK08186.1"/>
    <property type="match status" value="1"/>
</dbReference>
<dbReference type="Pfam" id="PF01425">
    <property type="entry name" value="Amidase"/>
    <property type="match status" value="1"/>
</dbReference>
<dbReference type="NCBIfam" id="TIGR02713">
    <property type="entry name" value="allophanate_hyd"/>
    <property type="match status" value="1"/>
</dbReference>
<comment type="caution">
    <text evidence="3">The sequence shown here is derived from an EMBL/GenBank/DDBJ whole genome shotgun (WGS) entry which is preliminary data.</text>
</comment>
<organism evidence="3 4">
    <name type="scientific">Marinobacter guineae</name>
    <dbReference type="NCBI Taxonomy" id="432303"/>
    <lineage>
        <taxon>Bacteria</taxon>
        <taxon>Pseudomonadati</taxon>
        <taxon>Pseudomonadota</taxon>
        <taxon>Gammaproteobacteria</taxon>
        <taxon>Pseudomonadales</taxon>
        <taxon>Marinobacteraceae</taxon>
        <taxon>Marinobacter</taxon>
    </lineage>
</organism>
<dbReference type="GO" id="GO:0016787">
    <property type="term" value="F:hydrolase activity"/>
    <property type="evidence" value="ECO:0007669"/>
    <property type="project" value="UniProtKB-KW"/>
</dbReference>
<dbReference type="PANTHER" id="PTHR11895">
    <property type="entry name" value="TRANSAMIDASE"/>
    <property type="match status" value="1"/>
</dbReference>
<dbReference type="AlphaFoldDB" id="A0A2G1VKB1"/>
<accession>A0A2G1VKB1</accession>
<dbReference type="OrthoDB" id="8872210at2"/>
<dbReference type="Proteomes" id="UP000229044">
    <property type="component" value="Unassembled WGS sequence"/>
</dbReference>